<reference evidence="1" key="1">
    <citation type="journal article" date="2020" name="mSystems">
        <title>Genome- and Community-Level Interaction Insights into Carbon Utilization and Element Cycling Functions of Hydrothermarchaeota in Hydrothermal Sediment.</title>
        <authorList>
            <person name="Zhou Z."/>
            <person name="Liu Y."/>
            <person name="Xu W."/>
            <person name="Pan J."/>
            <person name="Luo Z.H."/>
            <person name="Li M."/>
        </authorList>
    </citation>
    <scope>NUCLEOTIDE SEQUENCE [LARGE SCALE GENOMIC DNA]</scope>
    <source>
        <strain evidence="1">SpSt-381</strain>
    </source>
</reference>
<dbReference type="Gene3D" id="3.40.50.150">
    <property type="entry name" value="Vaccinia Virus protein VP39"/>
    <property type="match status" value="1"/>
</dbReference>
<dbReference type="PANTHER" id="PTHR43667">
    <property type="entry name" value="CYCLOPROPANE-FATTY-ACYL-PHOSPHOLIPID SYNTHASE"/>
    <property type="match status" value="1"/>
</dbReference>
<protein>
    <submittedName>
        <fullName evidence="1">DUF1365 family protein</fullName>
    </submittedName>
</protein>
<gene>
    <name evidence="1" type="ORF">ENR23_07180</name>
</gene>
<organism evidence="1">
    <name type="scientific">Eiseniibacteriota bacterium</name>
    <dbReference type="NCBI Taxonomy" id="2212470"/>
    <lineage>
        <taxon>Bacteria</taxon>
        <taxon>Candidatus Eiseniibacteriota</taxon>
    </lineage>
</organism>
<comment type="caution">
    <text evidence="1">The sequence shown here is derived from an EMBL/GenBank/DDBJ whole genome shotgun (WGS) entry which is preliminary data.</text>
</comment>
<dbReference type="InterPro" id="IPR010775">
    <property type="entry name" value="DUF1365"/>
</dbReference>
<sequence>MNSRLYVGHLGHARRGPVDHAFRYPVVVAALDLDELPELGRRLRLFGHNRPRPVSLWDADYLDRGPGTVREKLLARLAPRVPAGEIGRVVLVTAPRVLGHVFNPVSFHYCYRHDGALRCVVAEVNNTFGDRHAYVLDDLVPAAGGVETRRPAPKAFHVSPFYDLAGAYRFRFSDLGARLDVGIDLERDGRLAFRARLTGSARPFDDRALAAALARHPFDMLLTLPRILAQAAQLAVRRRLPVHARPEPVGPDTVRAPRPGPLERAARALVFGAFARMERGALVVAVPGEPERRFGAAGAPQAARLEVRRRRLFRRLVTHADIGLGDAYVDGDWTTPDLPGLLATLARDRDALERGPGVPPALRRLWSGGVRGHGSNTRGARGSRANIRAHYDLGNEFFRLFLDESMTYSAARWRNPDDGLAEAQAHKLALALRRARVGAGTRVLEIGSGWGSLALAAAARGAEVTGLTLSTEQCALATRRAAEAGVADRVRFELLDYRDARGTYDAIVSIEMLEAVGHRWYGAFFAALDRLLAPGGRAVVQVITIADHRYERYRRSFDWIQKRIFPGGLVPSLAALREAMAASSRLAIVELEAFGADYARTLAEWRRRLAGAAPAAAALGHGPRFLRAWEYYFAYCEAGFRTGELDVVQMVLARAGEARASGEATAFSA</sequence>
<dbReference type="CDD" id="cd02440">
    <property type="entry name" value="AdoMet_MTases"/>
    <property type="match status" value="1"/>
</dbReference>
<dbReference type="EMBL" id="DSQF01000014">
    <property type="protein sequence ID" value="HGZ43193.1"/>
    <property type="molecule type" value="Genomic_DNA"/>
</dbReference>
<dbReference type="InterPro" id="IPR029063">
    <property type="entry name" value="SAM-dependent_MTases_sf"/>
</dbReference>
<dbReference type="AlphaFoldDB" id="A0A832MMQ5"/>
<evidence type="ECO:0000313" key="1">
    <source>
        <dbReference type="EMBL" id="HGZ43193.1"/>
    </source>
</evidence>
<proteinExistence type="predicted"/>
<dbReference type="InterPro" id="IPR050723">
    <property type="entry name" value="CFA/CMAS"/>
</dbReference>
<dbReference type="SUPFAM" id="SSF53335">
    <property type="entry name" value="S-adenosyl-L-methionine-dependent methyltransferases"/>
    <property type="match status" value="1"/>
</dbReference>
<accession>A0A832MMQ5</accession>
<dbReference type="Pfam" id="PF07103">
    <property type="entry name" value="DUF1365"/>
    <property type="match status" value="1"/>
</dbReference>
<dbReference type="PANTHER" id="PTHR43667:SF2">
    <property type="entry name" value="FATTY ACID C-METHYL TRANSFERASE"/>
    <property type="match status" value="1"/>
</dbReference>
<name>A0A832MMQ5_UNCEI</name>
<dbReference type="Pfam" id="PF02353">
    <property type="entry name" value="CMAS"/>
    <property type="match status" value="1"/>
</dbReference>